<evidence type="ECO:0000256" key="4">
    <source>
        <dbReference type="HAMAP-Rule" id="MF_00213"/>
    </source>
</evidence>
<dbReference type="InterPro" id="IPR000688">
    <property type="entry name" value="HypA/HybF"/>
</dbReference>
<keyword evidence="6" id="KW-1185">Reference proteome</keyword>
<dbReference type="GO" id="GO:0051604">
    <property type="term" value="P:protein maturation"/>
    <property type="evidence" value="ECO:0007669"/>
    <property type="project" value="InterPro"/>
</dbReference>
<protein>
    <recommendedName>
        <fullName evidence="4">Hydrogenase maturation factor HypA</fullName>
    </recommendedName>
</protein>
<comment type="caution">
    <text evidence="5">The sequence shown here is derived from an EMBL/GenBank/DDBJ whole genome shotgun (WGS) entry which is preliminary data.</text>
</comment>
<dbReference type="AlphaFoldDB" id="A0A415DY45"/>
<feature type="binding site" evidence="4">
    <location>
        <position position="78"/>
    </location>
    <ligand>
        <name>Zn(2+)</name>
        <dbReference type="ChEBI" id="CHEBI:29105"/>
    </ligand>
</feature>
<evidence type="ECO:0000256" key="3">
    <source>
        <dbReference type="ARBA" id="ARBA00022833"/>
    </source>
</evidence>
<evidence type="ECO:0000313" key="5">
    <source>
        <dbReference type="EMBL" id="RHJ85778.1"/>
    </source>
</evidence>
<dbReference type="Pfam" id="PF01155">
    <property type="entry name" value="HypA"/>
    <property type="match status" value="1"/>
</dbReference>
<dbReference type="Proteomes" id="UP000284841">
    <property type="component" value="Unassembled WGS sequence"/>
</dbReference>
<feature type="binding site" evidence="4">
    <location>
        <position position="91"/>
    </location>
    <ligand>
        <name>Zn(2+)</name>
        <dbReference type="ChEBI" id="CHEBI:29105"/>
    </ligand>
</feature>
<comment type="similarity">
    <text evidence="4">Belongs to the HypA/HybF family.</text>
</comment>
<sequence>MHELGIVFEVLDRVKNIAAENKLSPEEIAAVVLDVGEASLVVPKYLRNCWPAAIDRTEYEHVELNINEIVAVVECKQCGNFYEFLKKERKCPVCGCEEAVIVTGKEFLLKEILLYGEE</sequence>
<evidence type="ECO:0000256" key="1">
    <source>
        <dbReference type="ARBA" id="ARBA00022596"/>
    </source>
</evidence>
<gene>
    <name evidence="4" type="primary">hypA</name>
    <name evidence="5" type="ORF">DW099_13090</name>
</gene>
<feature type="binding site" evidence="4">
    <location>
        <position position="94"/>
    </location>
    <ligand>
        <name>Zn(2+)</name>
        <dbReference type="ChEBI" id="CHEBI:29105"/>
    </ligand>
</feature>
<keyword evidence="2 4" id="KW-0479">Metal-binding</keyword>
<dbReference type="PANTHER" id="PTHR34535">
    <property type="entry name" value="HYDROGENASE MATURATION FACTOR HYPA"/>
    <property type="match status" value="1"/>
</dbReference>
<accession>A0A415DY45</accession>
<dbReference type="GO" id="GO:0008270">
    <property type="term" value="F:zinc ion binding"/>
    <property type="evidence" value="ECO:0007669"/>
    <property type="project" value="UniProtKB-UniRule"/>
</dbReference>
<keyword evidence="3 4" id="KW-0862">Zinc</keyword>
<dbReference type="PANTHER" id="PTHR34535:SF3">
    <property type="entry name" value="HYDROGENASE MATURATION FACTOR HYPA"/>
    <property type="match status" value="1"/>
</dbReference>
<organism evidence="5 6">
    <name type="scientific">Emergencia timonensis</name>
    <dbReference type="NCBI Taxonomy" id="1776384"/>
    <lineage>
        <taxon>Bacteria</taxon>
        <taxon>Bacillati</taxon>
        <taxon>Bacillota</taxon>
        <taxon>Clostridia</taxon>
        <taxon>Peptostreptococcales</taxon>
        <taxon>Anaerovoracaceae</taxon>
        <taxon>Emergencia</taxon>
    </lineage>
</organism>
<dbReference type="RefSeq" id="WP_118335987.1">
    <property type="nucleotide sequence ID" value="NZ_AP025567.1"/>
</dbReference>
<dbReference type="HAMAP" id="MF_00213">
    <property type="entry name" value="HypA_HybF"/>
    <property type="match status" value="1"/>
</dbReference>
<reference evidence="5 6" key="1">
    <citation type="submission" date="2018-08" db="EMBL/GenBank/DDBJ databases">
        <title>A genome reference for cultivated species of the human gut microbiota.</title>
        <authorList>
            <person name="Zou Y."/>
            <person name="Xue W."/>
            <person name="Luo G."/>
        </authorList>
    </citation>
    <scope>NUCLEOTIDE SEQUENCE [LARGE SCALE GENOMIC DNA]</scope>
    <source>
        <strain evidence="5 6">AM07-24</strain>
    </source>
</reference>
<feature type="binding site" evidence="4">
    <location>
        <position position="75"/>
    </location>
    <ligand>
        <name>Zn(2+)</name>
        <dbReference type="ChEBI" id="CHEBI:29105"/>
    </ligand>
</feature>
<name>A0A415DY45_9FIRM</name>
<feature type="binding site" evidence="4">
    <location>
        <position position="2"/>
    </location>
    <ligand>
        <name>Ni(2+)</name>
        <dbReference type="ChEBI" id="CHEBI:49786"/>
    </ligand>
</feature>
<dbReference type="STRING" id="1776384.GCA_900086585_02152"/>
<comment type="function">
    <text evidence="4">Involved in the maturation of [NiFe] hydrogenases. Required for nickel insertion into the metal center of the hydrogenase.</text>
</comment>
<evidence type="ECO:0000313" key="6">
    <source>
        <dbReference type="Proteomes" id="UP000284841"/>
    </source>
</evidence>
<evidence type="ECO:0000256" key="2">
    <source>
        <dbReference type="ARBA" id="ARBA00022723"/>
    </source>
</evidence>
<dbReference type="EMBL" id="QRMS01000004">
    <property type="protein sequence ID" value="RHJ85778.1"/>
    <property type="molecule type" value="Genomic_DNA"/>
</dbReference>
<dbReference type="PIRSF" id="PIRSF004761">
    <property type="entry name" value="Hydrgn_mat_HypA"/>
    <property type="match status" value="1"/>
</dbReference>
<dbReference type="GO" id="GO:0016151">
    <property type="term" value="F:nickel cation binding"/>
    <property type="evidence" value="ECO:0007669"/>
    <property type="project" value="UniProtKB-UniRule"/>
</dbReference>
<proteinExistence type="inferred from homology"/>
<dbReference type="OrthoDB" id="9800361at2"/>
<dbReference type="Gene3D" id="3.30.2320.80">
    <property type="match status" value="1"/>
</dbReference>
<keyword evidence="1 4" id="KW-0533">Nickel</keyword>